<comment type="function">
    <text evidence="6">Catalyzes the isomerization of 5-dehydro-4-deoxy-D-glucuronate to 3-deoxy-D-glycero-2,5-hexodiulosonate.</text>
</comment>
<keyword evidence="4 6" id="KW-0862">Zinc</keyword>
<evidence type="ECO:0000256" key="3">
    <source>
        <dbReference type="ARBA" id="ARBA00022723"/>
    </source>
</evidence>
<evidence type="ECO:0000256" key="4">
    <source>
        <dbReference type="ARBA" id="ARBA00022833"/>
    </source>
</evidence>
<dbReference type="InterPro" id="IPR011051">
    <property type="entry name" value="RmlC_Cupin_sf"/>
</dbReference>
<dbReference type="HAMAP" id="MF_00687">
    <property type="entry name" value="KduI"/>
    <property type="match status" value="1"/>
</dbReference>
<dbReference type="PANTHER" id="PTHR38461:SF1">
    <property type="entry name" value="4-DEOXY-L-THREO-5-HEXOSULOSE-URONATE KETOL-ISOMERASE"/>
    <property type="match status" value="1"/>
</dbReference>
<protein>
    <recommendedName>
        <fullName evidence="6">4-deoxy-L-threo-5-hexosulose-uronate ketol-isomerase</fullName>
        <ecNumber evidence="6">5.3.1.17</ecNumber>
    </recommendedName>
    <alternativeName>
        <fullName evidence="6">5-keto-4-deoxyuronate isomerase</fullName>
    </alternativeName>
    <alternativeName>
        <fullName evidence="6">DKI isomerase</fullName>
    </alternativeName>
</protein>
<accession>A0ABZ0WCV9</accession>
<dbReference type="CDD" id="cd20294">
    <property type="entry name" value="cupin_KduI_N"/>
    <property type="match status" value="1"/>
</dbReference>
<evidence type="ECO:0000256" key="2">
    <source>
        <dbReference type="ARBA" id="ARBA00008086"/>
    </source>
</evidence>
<dbReference type="SUPFAM" id="SSF51182">
    <property type="entry name" value="RmlC-like cupins"/>
    <property type="match status" value="1"/>
</dbReference>
<dbReference type="PIRSF" id="PIRSF006625">
    <property type="entry name" value="KduI"/>
    <property type="match status" value="1"/>
</dbReference>
<keyword evidence="3 6" id="KW-0479">Metal-binding</keyword>
<organism evidence="7 8">
    <name type="scientific">Niabella yanshanensis</name>
    <dbReference type="NCBI Taxonomy" id="577386"/>
    <lineage>
        <taxon>Bacteria</taxon>
        <taxon>Pseudomonadati</taxon>
        <taxon>Bacteroidota</taxon>
        <taxon>Chitinophagia</taxon>
        <taxon>Chitinophagales</taxon>
        <taxon>Chitinophagaceae</taxon>
        <taxon>Niabella</taxon>
    </lineage>
</organism>
<dbReference type="EC" id="5.3.1.17" evidence="6"/>
<dbReference type="InterPro" id="IPR021120">
    <property type="entry name" value="KduI/IolB_isomerase"/>
</dbReference>
<gene>
    <name evidence="6 7" type="primary">kduI</name>
    <name evidence="7" type="ORF">U0035_09335</name>
</gene>
<dbReference type="Gene3D" id="2.60.120.10">
    <property type="entry name" value="Jelly Rolls"/>
    <property type="match status" value="1"/>
</dbReference>
<feature type="binding site" evidence="6">
    <location>
        <position position="219"/>
    </location>
    <ligand>
        <name>Zn(2+)</name>
        <dbReference type="ChEBI" id="CHEBI:29105"/>
    </ligand>
</feature>
<dbReference type="EMBL" id="CP139960">
    <property type="protein sequence ID" value="WQD40346.1"/>
    <property type="molecule type" value="Genomic_DNA"/>
</dbReference>
<name>A0ABZ0WCV9_9BACT</name>
<evidence type="ECO:0000256" key="5">
    <source>
        <dbReference type="ARBA" id="ARBA00023235"/>
    </source>
</evidence>
<dbReference type="NCBIfam" id="NF002091">
    <property type="entry name" value="PRK00924.1"/>
    <property type="match status" value="1"/>
</dbReference>
<dbReference type="Pfam" id="PF04962">
    <property type="entry name" value="KduI"/>
    <property type="match status" value="1"/>
</dbReference>
<dbReference type="Proteomes" id="UP001325680">
    <property type="component" value="Chromosome"/>
</dbReference>
<dbReference type="RefSeq" id="WP_245957783.1">
    <property type="nucleotide sequence ID" value="NZ_CP139960.1"/>
</dbReference>
<dbReference type="Gene3D" id="2.60.120.520">
    <property type="entry name" value="pectin degrading enzyme 5-keto 4- deoxyuronate isomerase, domain 1"/>
    <property type="match status" value="1"/>
</dbReference>
<evidence type="ECO:0000256" key="1">
    <source>
        <dbReference type="ARBA" id="ARBA00000552"/>
    </source>
</evidence>
<comment type="pathway">
    <text evidence="6">Glycan metabolism; pectin degradation; 2-dehydro-3-deoxy-D-gluconate from pectin: step 4/5.</text>
</comment>
<dbReference type="InterPro" id="IPR007045">
    <property type="entry name" value="KduI"/>
</dbReference>
<evidence type="ECO:0000256" key="6">
    <source>
        <dbReference type="HAMAP-Rule" id="MF_00687"/>
    </source>
</evidence>
<feature type="binding site" evidence="6">
    <location>
        <position position="224"/>
    </location>
    <ligand>
        <name>Zn(2+)</name>
        <dbReference type="ChEBI" id="CHEBI:29105"/>
    </ligand>
</feature>
<evidence type="ECO:0000313" key="7">
    <source>
        <dbReference type="EMBL" id="WQD40346.1"/>
    </source>
</evidence>
<sequence>MAKKISAAPALKDYKTNTFVDGDMEIRFAVGPEETKTMDTQKLIDNFLVKDLMVADTIKLVYSHYDRVIIGGAVPATKTLTLGNHPELRAAYFLERREMGIINVGGKGTVTADGQKFDLEKLSCLYLGKGTKKISFSSASKKAPAVFYILSAPAHATYPNAVFTKEQASPVDLGAAETSNKRTVYKYIHLEGLQSCQLVMGLTILAPGSVWNSVPPHTHTRRMEAYFYFDLPTDQRLFHFMGNPAESRHMVMANNEAVISPPWSTHFGCGTTNYGFIWGMAGENLVYSDMDPAPVPTVK</sequence>
<comment type="catalytic activity">
    <reaction evidence="1 6">
        <text>5-dehydro-4-deoxy-D-glucuronate = 3-deoxy-D-glycero-2,5-hexodiulosonate</text>
        <dbReference type="Rhea" id="RHEA:23896"/>
        <dbReference type="ChEBI" id="CHEBI:17117"/>
        <dbReference type="ChEBI" id="CHEBI:29071"/>
        <dbReference type="EC" id="5.3.1.17"/>
    </reaction>
</comment>
<evidence type="ECO:0000313" key="8">
    <source>
        <dbReference type="Proteomes" id="UP001325680"/>
    </source>
</evidence>
<comment type="similarity">
    <text evidence="2 6">Belongs to the KduI family.</text>
</comment>
<dbReference type="InterPro" id="IPR027449">
    <property type="entry name" value="KduI_N"/>
</dbReference>
<feature type="binding site" evidence="6">
    <location>
        <position position="266"/>
    </location>
    <ligand>
        <name>Zn(2+)</name>
        <dbReference type="ChEBI" id="CHEBI:29105"/>
    </ligand>
</feature>
<keyword evidence="5 6" id="KW-0413">Isomerase</keyword>
<dbReference type="CDD" id="cd20491">
    <property type="entry name" value="cupin_KduI_C"/>
    <property type="match status" value="1"/>
</dbReference>
<dbReference type="InterPro" id="IPR014710">
    <property type="entry name" value="RmlC-like_jellyroll"/>
</dbReference>
<comment type="cofactor">
    <cofactor evidence="6">
        <name>Zn(2+)</name>
        <dbReference type="ChEBI" id="CHEBI:29105"/>
    </cofactor>
    <text evidence="6">Binds 1 zinc ion per subunit.</text>
</comment>
<dbReference type="PANTHER" id="PTHR38461">
    <property type="entry name" value="4-DEOXY-L-THREO-5-HEXOSULOSE-URONATE KETOL-ISOMERASE"/>
    <property type="match status" value="1"/>
</dbReference>
<proteinExistence type="inferred from homology"/>
<feature type="binding site" evidence="6">
    <location>
        <position position="217"/>
    </location>
    <ligand>
        <name>Zn(2+)</name>
        <dbReference type="ChEBI" id="CHEBI:29105"/>
    </ligand>
</feature>
<reference evidence="7 8" key="1">
    <citation type="submission" date="2023-12" db="EMBL/GenBank/DDBJ databases">
        <title>Genome sequencing and assembly of bacterial species from a model synthetic community.</title>
        <authorList>
            <person name="Hogle S.L."/>
        </authorList>
    </citation>
    <scope>NUCLEOTIDE SEQUENCE [LARGE SCALE GENOMIC DNA]</scope>
    <source>
        <strain evidence="7 8">HAMBI_3031</strain>
    </source>
</reference>
<dbReference type="GO" id="GO:0008697">
    <property type="term" value="F:4-deoxy-L-threo-5-hexosulose-uronate ketol-isomerase activity"/>
    <property type="evidence" value="ECO:0007669"/>
    <property type="project" value="UniProtKB-EC"/>
</dbReference>
<keyword evidence="8" id="KW-1185">Reference proteome</keyword>